<dbReference type="PROSITE" id="PS50011">
    <property type="entry name" value="PROTEIN_KINASE_DOM"/>
    <property type="match status" value="1"/>
</dbReference>
<dbReference type="FunFam" id="3.80.10.10:FF:001158">
    <property type="entry name" value="Leucine-rich repeat protein kinase family protein"/>
    <property type="match status" value="1"/>
</dbReference>
<keyword evidence="18" id="KW-0256">Endoplasmic reticulum</keyword>
<feature type="binding site" evidence="29">
    <location>
        <position position="592"/>
    </location>
    <ligand>
        <name>ATP</name>
        <dbReference type="ChEBI" id="CHEBI:30616"/>
    </ligand>
</feature>
<dbReference type="FunFam" id="1.10.510.10:FF:000358">
    <property type="entry name" value="Putative leucine-rich repeat receptor-like serine/threonine-protein kinase"/>
    <property type="match status" value="1"/>
</dbReference>
<dbReference type="GO" id="GO:0005886">
    <property type="term" value="C:plasma membrane"/>
    <property type="evidence" value="ECO:0007669"/>
    <property type="project" value="UniProtKB-SubCell"/>
</dbReference>
<keyword evidence="17" id="KW-0611">Plant defense</keyword>
<keyword evidence="7" id="KW-1003">Cell membrane</keyword>
<dbReference type="InterPro" id="IPR013210">
    <property type="entry name" value="LRR_N_plant-typ"/>
</dbReference>
<reference evidence="32 33" key="1">
    <citation type="journal article" date="2005" name="PLoS Biol.">
        <title>The genomes of Oryza sativa: a history of duplications.</title>
        <authorList>
            <person name="Yu J."/>
            <person name="Wang J."/>
            <person name="Lin W."/>
            <person name="Li S."/>
            <person name="Li H."/>
            <person name="Zhou J."/>
            <person name="Ni P."/>
            <person name="Dong W."/>
            <person name="Hu S."/>
            <person name="Zeng C."/>
            <person name="Zhang J."/>
            <person name="Zhang Y."/>
            <person name="Li R."/>
            <person name="Xu Z."/>
            <person name="Li S."/>
            <person name="Li X."/>
            <person name="Zheng H."/>
            <person name="Cong L."/>
            <person name="Lin L."/>
            <person name="Yin J."/>
            <person name="Geng J."/>
            <person name="Li G."/>
            <person name="Shi J."/>
            <person name="Liu J."/>
            <person name="Lv H."/>
            <person name="Li J."/>
            <person name="Wang J."/>
            <person name="Deng Y."/>
            <person name="Ran L."/>
            <person name="Shi X."/>
            <person name="Wang X."/>
            <person name="Wu Q."/>
            <person name="Li C."/>
            <person name="Ren X."/>
            <person name="Wang J."/>
            <person name="Wang X."/>
            <person name="Li D."/>
            <person name="Liu D."/>
            <person name="Zhang X."/>
            <person name="Ji Z."/>
            <person name="Zhao W."/>
            <person name="Sun Y."/>
            <person name="Zhang Z."/>
            <person name="Bao J."/>
            <person name="Han Y."/>
            <person name="Dong L."/>
            <person name="Ji J."/>
            <person name="Chen P."/>
            <person name="Wu S."/>
            <person name="Liu J."/>
            <person name="Xiao Y."/>
            <person name="Bu D."/>
            <person name="Tan J."/>
            <person name="Yang L."/>
            <person name="Ye C."/>
            <person name="Zhang J."/>
            <person name="Xu J."/>
            <person name="Zhou Y."/>
            <person name="Yu Y."/>
            <person name="Zhang B."/>
            <person name="Zhuang S."/>
            <person name="Wei H."/>
            <person name="Liu B."/>
            <person name="Lei M."/>
            <person name="Yu H."/>
            <person name="Li Y."/>
            <person name="Xu H."/>
            <person name="Wei S."/>
            <person name="He X."/>
            <person name="Fang L."/>
            <person name="Zhang Z."/>
            <person name="Zhang Y."/>
            <person name="Huang X."/>
            <person name="Su Z."/>
            <person name="Tong W."/>
            <person name="Li J."/>
            <person name="Tong Z."/>
            <person name="Li S."/>
            <person name="Ye J."/>
            <person name="Wang L."/>
            <person name="Fang L."/>
            <person name="Lei T."/>
            <person name="Chen C."/>
            <person name="Chen H."/>
            <person name="Xu Z."/>
            <person name="Li H."/>
            <person name="Huang H."/>
            <person name="Zhang F."/>
            <person name="Xu H."/>
            <person name="Li N."/>
            <person name="Zhao C."/>
            <person name="Li S."/>
            <person name="Dong L."/>
            <person name="Huang Y."/>
            <person name="Li L."/>
            <person name="Xi Y."/>
            <person name="Qi Q."/>
            <person name="Li W."/>
            <person name="Zhang B."/>
            <person name="Hu W."/>
            <person name="Zhang Y."/>
            <person name="Tian X."/>
            <person name="Jiao Y."/>
            <person name="Liang X."/>
            <person name="Jin J."/>
            <person name="Gao L."/>
            <person name="Zheng W."/>
            <person name="Hao B."/>
            <person name="Liu S."/>
            <person name="Wang W."/>
            <person name="Yuan L."/>
            <person name="Cao M."/>
            <person name="McDermott J."/>
            <person name="Samudrala R."/>
            <person name="Wang J."/>
            <person name="Wong G.K."/>
            <person name="Yang H."/>
        </authorList>
    </citation>
    <scope>NUCLEOTIDE SEQUENCE [LARGE SCALE GENOMIC DNA]</scope>
    <source>
        <strain evidence="33">cv. 93-11</strain>
    </source>
</reference>
<comment type="similarity">
    <text evidence="5">Belongs to the protein kinase superfamily. Ser/Thr protein kinase family.</text>
</comment>
<dbReference type="AlphaFoldDB" id="A2YU12"/>
<dbReference type="STRING" id="39946.A2YU12"/>
<comment type="catalytic activity">
    <reaction evidence="24">
        <text>L-threonyl-[protein] + ATP = O-phospho-L-threonyl-[protein] + ADP + H(+)</text>
        <dbReference type="Rhea" id="RHEA:46608"/>
        <dbReference type="Rhea" id="RHEA-COMP:11060"/>
        <dbReference type="Rhea" id="RHEA-COMP:11605"/>
        <dbReference type="ChEBI" id="CHEBI:15378"/>
        <dbReference type="ChEBI" id="CHEBI:30013"/>
        <dbReference type="ChEBI" id="CHEBI:30616"/>
        <dbReference type="ChEBI" id="CHEBI:61977"/>
        <dbReference type="ChEBI" id="CHEBI:456216"/>
        <dbReference type="EC" id="2.7.11.1"/>
    </reaction>
</comment>
<dbReference type="FunFam" id="3.80.10.10:FF:000275">
    <property type="entry name" value="Leucine-rich repeat receptor-like protein kinase"/>
    <property type="match status" value="1"/>
</dbReference>
<sequence length="870" mass="93365">MCDRQRRPVPPLGTLRSSWLLILVVHSCLSSFAVHPAAAAASSSSPSNTDFQTLLCLKLHLSNDPGGFLGSWKQNDSIGFCRWPGVTCSKTNTSRVVALNLGSSGLNGQIPPCITNLTLLARIHFPDNQLSGQIPPELGQLSRLGYLNLSSNSLSGSIPNTLSSTYLEVIDLESNKLTGGIPGELGMLRNLSVLNLAGNSLTGNIPISLGSSTSLVSVVLANNTLTGPIPSVLANCSSLQVLNLVSNNLGGGIPPALFNSTSLRRLNLGWNNFTGSIPDVSNVDSPLQYLTLSVNGLTGTIPSSLGNFSSLRLLYLAANHFQGSIPVSISKLPNLQELDISYNYLPGTVPPSIFNISSLTYLSLAVNDFTNTLPFGIGYTLPNIQTLILQQGNFQGKIPASLANATNLESINLGANAFNGIIPSFGSLYKLKQLILASNQLEAGDWSFMSSLANCTRLEVLSLATNKLQGSLPSSIGSLANTLGALWLHANEISGSIPPETGSLTNLVWLRMEQNYIVGNVPGTIAFIILKRSKRSKQSDRHSFTEMKNFSYADLVKATNGFSSDNLLGSGTYGSVYKGILDSEANGIVAIKVFNLDELGAPKSFVAECEAFRNTRHRNLVRVISACSTWDNKGNDFKALIIEYMANGTLESWIYSEMREPLSLDSRVTIAVDIAAALDYLHNRCMPPIVHCDLKPSNVLLDNAMGARLSDFGLAKFLPTHNSTSITSSTSLGGPRGSIGYIAPEYGFGSKISTEGDVYSYGIIILEMVTGKRPTDELFNNGLSIHKFVRNAFPQKIGEILDPNIVQNFGDEGVDHEKHATVGMMSCILQLVKLGLSCSMETPNDRPTMLNVYAEVSAIKRAFSALCVEK</sequence>
<evidence type="ECO:0000256" key="12">
    <source>
        <dbReference type="ARBA" id="ARBA00022692"/>
    </source>
</evidence>
<keyword evidence="14" id="KW-0677">Repeat</keyword>
<evidence type="ECO:0000256" key="23">
    <source>
        <dbReference type="ARBA" id="ARBA00023180"/>
    </source>
</evidence>
<feature type="chain" id="PRO_5002650686" description="Receptor kinase-like protein Xa21" evidence="30">
    <location>
        <begin position="31"/>
        <end position="870"/>
    </location>
</feature>
<evidence type="ECO:0000313" key="33">
    <source>
        <dbReference type="Proteomes" id="UP000007015"/>
    </source>
</evidence>
<dbReference type="PANTHER" id="PTHR48053">
    <property type="entry name" value="LEUCINE RICH REPEAT FAMILY PROTEIN, EXPRESSED"/>
    <property type="match status" value="1"/>
</dbReference>
<evidence type="ECO:0000256" key="15">
    <source>
        <dbReference type="ARBA" id="ARBA00022741"/>
    </source>
</evidence>
<dbReference type="Gene3D" id="1.10.510.10">
    <property type="entry name" value="Transferase(Phosphotransferase) domain 1"/>
    <property type="match status" value="1"/>
</dbReference>
<organism evidence="32 33">
    <name type="scientific">Oryza sativa subsp. indica</name>
    <name type="common">Rice</name>
    <dbReference type="NCBI Taxonomy" id="39946"/>
    <lineage>
        <taxon>Eukaryota</taxon>
        <taxon>Viridiplantae</taxon>
        <taxon>Streptophyta</taxon>
        <taxon>Embryophyta</taxon>
        <taxon>Tracheophyta</taxon>
        <taxon>Spermatophyta</taxon>
        <taxon>Magnoliopsida</taxon>
        <taxon>Liliopsida</taxon>
        <taxon>Poales</taxon>
        <taxon>Poaceae</taxon>
        <taxon>BOP clade</taxon>
        <taxon>Oryzoideae</taxon>
        <taxon>Oryzeae</taxon>
        <taxon>Oryzinae</taxon>
        <taxon>Oryza</taxon>
        <taxon>Oryza sativa</taxon>
    </lineage>
</organism>
<evidence type="ECO:0000256" key="6">
    <source>
        <dbReference type="ARBA" id="ARBA00012513"/>
    </source>
</evidence>
<evidence type="ECO:0000313" key="32">
    <source>
        <dbReference type="EMBL" id="EAZ06573.1"/>
    </source>
</evidence>
<dbReference type="SUPFAM" id="SSF52058">
    <property type="entry name" value="L domain-like"/>
    <property type="match status" value="2"/>
</dbReference>
<dbReference type="InterPro" id="IPR000719">
    <property type="entry name" value="Prot_kinase_dom"/>
</dbReference>
<keyword evidence="13 30" id="KW-0732">Signal</keyword>
<dbReference type="InterPro" id="IPR017441">
    <property type="entry name" value="Protein_kinase_ATP_BS"/>
</dbReference>
<evidence type="ECO:0000256" key="18">
    <source>
        <dbReference type="ARBA" id="ARBA00022824"/>
    </source>
</evidence>
<comment type="catalytic activity">
    <reaction evidence="25">
        <text>L-seryl-[protein] + ATP = O-phospho-L-seryl-[protein] + ADP + H(+)</text>
        <dbReference type="Rhea" id="RHEA:17989"/>
        <dbReference type="Rhea" id="RHEA-COMP:9863"/>
        <dbReference type="Rhea" id="RHEA-COMP:11604"/>
        <dbReference type="ChEBI" id="CHEBI:15378"/>
        <dbReference type="ChEBI" id="CHEBI:29999"/>
        <dbReference type="ChEBI" id="CHEBI:30616"/>
        <dbReference type="ChEBI" id="CHEBI:83421"/>
        <dbReference type="ChEBI" id="CHEBI:456216"/>
        <dbReference type="EC" id="2.7.11.1"/>
    </reaction>
</comment>
<keyword evidence="19 29" id="KW-0067">ATP-binding</keyword>
<protein>
    <recommendedName>
        <fullName evidence="28">Receptor kinase-like protein Xa21</fullName>
        <ecNumber evidence="6">2.7.11.1</ecNumber>
    </recommendedName>
</protein>
<evidence type="ECO:0000256" key="26">
    <source>
        <dbReference type="ARBA" id="ARBA00054320"/>
    </source>
</evidence>
<evidence type="ECO:0000256" key="27">
    <source>
        <dbReference type="ARBA" id="ARBA00056628"/>
    </source>
</evidence>
<comment type="cofactor">
    <cofactor evidence="1">
        <name>Mn(2+)</name>
        <dbReference type="ChEBI" id="CHEBI:29035"/>
    </cofactor>
</comment>
<dbReference type="GO" id="GO:0004674">
    <property type="term" value="F:protein serine/threonine kinase activity"/>
    <property type="evidence" value="ECO:0007669"/>
    <property type="project" value="UniProtKB-KW"/>
</dbReference>
<dbReference type="OMA" id="WLRMEQN"/>
<evidence type="ECO:0000256" key="29">
    <source>
        <dbReference type="PROSITE-ProRule" id="PRU10141"/>
    </source>
</evidence>
<dbReference type="Pfam" id="PF00069">
    <property type="entry name" value="Pkinase"/>
    <property type="match status" value="1"/>
</dbReference>
<evidence type="ECO:0000256" key="4">
    <source>
        <dbReference type="ARBA" id="ARBA00004389"/>
    </source>
</evidence>
<keyword evidence="23" id="KW-0325">Glycoprotein</keyword>
<dbReference type="PROSITE" id="PS00107">
    <property type="entry name" value="PROTEIN_KINASE_ATP"/>
    <property type="match status" value="1"/>
</dbReference>
<dbReference type="SMART" id="SM00220">
    <property type="entry name" value="S_TKc"/>
    <property type="match status" value="1"/>
</dbReference>
<dbReference type="GO" id="GO:0006952">
    <property type="term" value="P:defense response"/>
    <property type="evidence" value="ECO:0007669"/>
    <property type="project" value="UniProtKB-KW"/>
</dbReference>
<keyword evidence="12" id="KW-0812">Transmembrane</keyword>
<evidence type="ECO:0000256" key="11">
    <source>
        <dbReference type="ARBA" id="ARBA00022679"/>
    </source>
</evidence>
<evidence type="ECO:0000256" key="7">
    <source>
        <dbReference type="ARBA" id="ARBA00022475"/>
    </source>
</evidence>
<evidence type="ECO:0000256" key="16">
    <source>
        <dbReference type="ARBA" id="ARBA00022777"/>
    </source>
</evidence>
<evidence type="ECO:0000256" key="22">
    <source>
        <dbReference type="ARBA" id="ARBA00023170"/>
    </source>
</evidence>
<keyword evidence="20" id="KW-1133">Transmembrane helix</keyword>
<evidence type="ECO:0000256" key="19">
    <source>
        <dbReference type="ARBA" id="ARBA00022840"/>
    </source>
</evidence>
<evidence type="ECO:0000256" key="9">
    <source>
        <dbReference type="ARBA" id="ARBA00022553"/>
    </source>
</evidence>
<feature type="signal peptide" evidence="30">
    <location>
        <begin position="1"/>
        <end position="30"/>
    </location>
</feature>
<evidence type="ECO:0000259" key="31">
    <source>
        <dbReference type="PROSITE" id="PS50011"/>
    </source>
</evidence>
<evidence type="ECO:0000256" key="1">
    <source>
        <dbReference type="ARBA" id="ARBA00001936"/>
    </source>
</evidence>
<dbReference type="FunFam" id="3.30.200.20:FF:000432">
    <property type="entry name" value="LRR receptor-like serine/threonine-protein kinase EFR"/>
    <property type="match status" value="1"/>
</dbReference>
<dbReference type="Pfam" id="PF00560">
    <property type="entry name" value="LRR_1"/>
    <property type="match status" value="8"/>
</dbReference>
<keyword evidence="8" id="KW-0723">Serine/threonine-protein kinase</keyword>
<dbReference type="SUPFAM" id="SSF56112">
    <property type="entry name" value="Protein kinase-like (PK-like)"/>
    <property type="match status" value="1"/>
</dbReference>
<dbReference type="Gene3D" id="3.30.200.20">
    <property type="entry name" value="Phosphorylase Kinase, domain 1"/>
    <property type="match status" value="1"/>
</dbReference>
<proteinExistence type="inferred from homology"/>
<dbReference type="InterPro" id="IPR003591">
    <property type="entry name" value="Leu-rich_rpt_typical-subtyp"/>
</dbReference>
<evidence type="ECO:0000256" key="10">
    <source>
        <dbReference type="ARBA" id="ARBA00022614"/>
    </source>
</evidence>
<keyword evidence="15 29" id="KW-0547">Nucleotide-binding</keyword>
<comment type="cofactor">
    <cofactor evidence="2">
        <name>Mg(2+)</name>
        <dbReference type="ChEBI" id="CHEBI:18420"/>
    </cofactor>
</comment>
<evidence type="ECO:0000256" key="17">
    <source>
        <dbReference type="ARBA" id="ARBA00022821"/>
    </source>
</evidence>
<keyword evidence="16" id="KW-0418">Kinase</keyword>
<dbReference type="InterPro" id="IPR032675">
    <property type="entry name" value="LRR_dom_sf"/>
</dbReference>
<evidence type="ECO:0000256" key="3">
    <source>
        <dbReference type="ARBA" id="ARBA00004162"/>
    </source>
</evidence>
<evidence type="ECO:0000256" key="30">
    <source>
        <dbReference type="SAM" id="SignalP"/>
    </source>
</evidence>
<keyword evidence="33" id="KW-1185">Reference proteome</keyword>
<accession>A2YU12</accession>
<evidence type="ECO:0000256" key="21">
    <source>
        <dbReference type="ARBA" id="ARBA00023136"/>
    </source>
</evidence>
<evidence type="ECO:0000256" key="8">
    <source>
        <dbReference type="ARBA" id="ARBA00022527"/>
    </source>
</evidence>
<keyword evidence="11" id="KW-0808">Transferase</keyword>
<dbReference type="Gene3D" id="3.80.10.10">
    <property type="entry name" value="Ribonuclease Inhibitor"/>
    <property type="match status" value="4"/>
</dbReference>
<dbReference type="HOGENOM" id="CLU_000288_22_0_1"/>
<dbReference type="PROSITE" id="PS00108">
    <property type="entry name" value="PROTEIN_KINASE_ST"/>
    <property type="match status" value="1"/>
</dbReference>
<dbReference type="Pfam" id="PF08263">
    <property type="entry name" value="LRRNT_2"/>
    <property type="match status" value="1"/>
</dbReference>
<dbReference type="InterPro" id="IPR011009">
    <property type="entry name" value="Kinase-like_dom_sf"/>
</dbReference>
<dbReference type="GO" id="GO:0005789">
    <property type="term" value="C:endoplasmic reticulum membrane"/>
    <property type="evidence" value="ECO:0007669"/>
    <property type="project" value="UniProtKB-SubCell"/>
</dbReference>
<name>A2YU12_ORYSI</name>
<evidence type="ECO:0000256" key="13">
    <source>
        <dbReference type="ARBA" id="ARBA00022729"/>
    </source>
</evidence>
<comment type="function">
    <text evidence="26">Receptor kinase that detects X.oryzae pv. oryzae protein Ax21 to promote innate immunity. Following X.oryzae pv. oryzae protein Ax21 detection, undergoes cleavage, releasing the processed protein kinase Xa21 chain.</text>
</comment>
<feature type="domain" description="Protein kinase" evidence="31">
    <location>
        <begin position="562"/>
        <end position="859"/>
    </location>
</feature>
<keyword evidence="21" id="KW-0472">Membrane</keyword>
<comment type="function">
    <text evidence="27">The processed protein kinase Xa21 chain released by protein cleavage after X.oryzae pv. oryzae protein Ax21 detection translocates into the nucleus where it can bind and regulate WRKY62, a transcription factor. Confers resistance to the bacterial pathogen X.oryzae pv. oryzae (Xoo).</text>
</comment>
<dbReference type="Gramene" id="BGIOSGA028468-TA">
    <property type="protein sequence ID" value="BGIOSGA028468-PA"/>
    <property type="gene ID" value="BGIOSGA028468"/>
</dbReference>
<dbReference type="Proteomes" id="UP000007015">
    <property type="component" value="Chromosome 8"/>
</dbReference>
<keyword evidence="9" id="KW-0597">Phosphoprotein</keyword>
<dbReference type="PANTHER" id="PTHR48053:SF37">
    <property type="entry name" value="LEUCINE-RICH REPEAT PROTEIN KINASE FAMILY PROTEIN"/>
    <property type="match status" value="1"/>
</dbReference>
<dbReference type="InterPro" id="IPR001611">
    <property type="entry name" value="Leu-rich_rpt"/>
</dbReference>
<evidence type="ECO:0000256" key="25">
    <source>
        <dbReference type="ARBA" id="ARBA00048679"/>
    </source>
</evidence>
<dbReference type="EMBL" id="CM000133">
    <property type="protein sequence ID" value="EAZ06573.1"/>
    <property type="molecule type" value="Genomic_DNA"/>
</dbReference>
<dbReference type="InterPro" id="IPR008271">
    <property type="entry name" value="Ser/Thr_kinase_AS"/>
</dbReference>
<evidence type="ECO:0000256" key="5">
    <source>
        <dbReference type="ARBA" id="ARBA00008684"/>
    </source>
</evidence>
<evidence type="ECO:0000256" key="24">
    <source>
        <dbReference type="ARBA" id="ARBA00047899"/>
    </source>
</evidence>
<dbReference type="SMART" id="SM00369">
    <property type="entry name" value="LRR_TYP"/>
    <property type="match status" value="4"/>
</dbReference>
<evidence type="ECO:0000256" key="2">
    <source>
        <dbReference type="ARBA" id="ARBA00001946"/>
    </source>
</evidence>
<dbReference type="FunFam" id="3.80.10.10:FF:000041">
    <property type="entry name" value="LRR receptor-like serine/threonine-protein kinase ERECTA"/>
    <property type="match status" value="1"/>
</dbReference>
<gene>
    <name evidence="32" type="ORF">OsI_28821</name>
</gene>
<keyword evidence="22" id="KW-0675">Receptor</keyword>
<evidence type="ECO:0000256" key="28">
    <source>
        <dbReference type="ARBA" id="ARBA00072040"/>
    </source>
</evidence>
<evidence type="ECO:0000256" key="20">
    <source>
        <dbReference type="ARBA" id="ARBA00022989"/>
    </source>
</evidence>
<keyword evidence="10" id="KW-0433">Leucine-rich repeat</keyword>
<evidence type="ECO:0000256" key="14">
    <source>
        <dbReference type="ARBA" id="ARBA00022737"/>
    </source>
</evidence>
<dbReference type="GO" id="GO:0005524">
    <property type="term" value="F:ATP binding"/>
    <property type="evidence" value="ECO:0007669"/>
    <property type="project" value="UniProtKB-UniRule"/>
</dbReference>
<comment type="subcellular location">
    <subcellularLocation>
        <location evidence="3">Cell membrane</location>
        <topology evidence="3">Single-pass membrane protein</topology>
    </subcellularLocation>
    <subcellularLocation>
        <location evidence="4">Endoplasmic reticulum membrane</location>
        <topology evidence="4">Single-pass membrane protein</topology>
    </subcellularLocation>
</comment>
<dbReference type="InterPro" id="IPR051716">
    <property type="entry name" value="Plant_RL_S/T_kinase"/>
</dbReference>
<dbReference type="EC" id="2.7.11.1" evidence="6"/>